<protein>
    <submittedName>
        <fullName evidence="2">Uncharacterized protein</fullName>
    </submittedName>
</protein>
<dbReference type="HOGENOM" id="CLU_1154459_0_0_11"/>
<name>I0H406_ACTM4</name>
<evidence type="ECO:0000256" key="1">
    <source>
        <dbReference type="SAM" id="Phobius"/>
    </source>
</evidence>
<organism evidence="2 3">
    <name type="scientific">Actinoplanes missouriensis (strain ATCC 14538 / DSM 43046 / CBS 188.64 / JCM 3121 / NBRC 102363 / NCIMB 12654 / NRRL B-3342 / UNCC 431)</name>
    <dbReference type="NCBI Taxonomy" id="512565"/>
    <lineage>
        <taxon>Bacteria</taxon>
        <taxon>Bacillati</taxon>
        <taxon>Actinomycetota</taxon>
        <taxon>Actinomycetes</taxon>
        <taxon>Micromonosporales</taxon>
        <taxon>Micromonosporaceae</taxon>
        <taxon>Actinoplanes</taxon>
    </lineage>
</organism>
<keyword evidence="1" id="KW-0472">Membrane</keyword>
<dbReference type="EMBL" id="AP012319">
    <property type="protein sequence ID" value="BAL87743.1"/>
    <property type="molecule type" value="Genomic_DNA"/>
</dbReference>
<reference evidence="2 3" key="1">
    <citation type="submission" date="2012-02" db="EMBL/GenBank/DDBJ databases">
        <title>Complete genome sequence of Actinoplanes missouriensis 431 (= NBRC 102363).</title>
        <authorList>
            <person name="Ohnishi Y."/>
            <person name="Ishikawa J."/>
            <person name="Sekine M."/>
            <person name="Hosoyama A."/>
            <person name="Harada T."/>
            <person name="Narita H."/>
            <person name="Hata T."/>
            <person name="Konno Y."/>
            <person name="Tutikane K."/>
            <person name="Fujita N."/>
            <person name="Horinouchi S."/>
            <person name="Hayakawa M."/>
        </authorList>
    </citation>
    <scope>NUCLEOTIDE SEQUENCE [LARGE SCALE GENOMIC DNA]</scope>
    <source>
        <strain evidence="3">ATCC 14538 / DSM 43046 / CBS 188.64 / JCM 3121 / NBRC 102363 / NCIMB 12654 / NRRL B-3342 / UNCC 431</strain>
    </source>
</reference>
<keyword evidence="1" id="KW-0812">Transmembrane</keyword>
<keyword evidence="3" id="KW-1185">Reference proteome</keyword>
<keyword evidence="1" id="KW-1133">Transmembrane helix</keyword>
<dbReference type="AlphaFoldDB" id="I0H406"/>
<feature type="transmembrane region" description="Helical" evidence="1">
    <location>
        <begin position="40"/>
        <end position="63"/>
    </location>
</feature>
<gene>
    <name evidence="2" type="ordered locus">AMIS_25230</name>
</gene>
<evidence type="ECO:0000313" key="3">
    <source>
        <dbReference type="Proteomes" id="UP000007882"/>
    </source>
</evidence>
<feature type="transmembrane region" description="Helical" evidence="1">
    <location>
        <begin position="12"/>
        <end position="34"/>
    </location>
</feature>
<dbReference type="PATRIC" id="fig|512565.3.peg.2522"/>
<dbReference type="Proteomes" id="UP000007882">
    <property type="component" value="Chromosome"/>
</dbReference>
<accession>I0H406</accession>
<evidence type="ECO:0000313" key="2">
    <source>
        <dbReference type="EMBL" id="BAL87743.1"/>
    </source>
</evidence>
<dbReference type="KEGG" id="ams:AMIS_25230"/>
<proteinExistence type="predicted"/>
<sequence length="240" mass="25948">MMTAEASSGEKRWLLWAIAVIGLITLVAAGWKIYFAADPGAALIALVIIGAVLLISPFVLPYLQAIAVNADGFELRLVREIAAQGAPETARLLNHTELAEIAEAYGVVHTQLAGDAFKETRTQVQDQLVNRASAFARQRNFDPEEIKQLFPKATAGVRVLLLGLMKGDPRLIDATTLTSAIAMPVTANEQYHALELAEKNLRHFTDADRAALRAALDEADLGPPTSGRRMIASRIRAMAP</sequence>